<name>A0AAU7JWG6_9MICO</name>
<accession>A0AAU7JWG6</accession>
<dbReference type="GO" id="GO:0016757">
    <property type="term" value="F:glycosyltransferase activity"/>
    <property type="evidence" value="ECO:0007669"/>
    <property type="project" value="UniProtKB-KW"/>
</dbReference>
<evidence type="ECO:0000256" key="2">
    <source>
        <dbReference type="ARBA" id="ARBA00022679"/>
    </source>
</evidence>
<dbReference type="Gene3D" id="3.40.50.2000">
    <property type="entry name" value="Glycogen Phosphorylase B"/>
    <property type="match status" value="2"/>
</dbReference>
<keyword evidence="1 6" id="KW-0328">Glycosyltransferase</keyword>
<evidence type="ECO:0000259" key="5">
    <source>
        <dbReference type="Pfam" id="PF13439"/>
    </source>
</evidence>
<dbReference type="Pfam" id="PF00534">
    <property type="entry name" value="Glycos_transf_1"/>
    <property type="match status" value="1"/>
</dbReference>
<dbReference type="InterPro" id="IPR001296">
    <property type="entry name" value="Glyco_trans_1"/>
</dbReference>
<dbReference type="SUPFAM" id="SSF53756">
    <property type="entry name" value="UDP-Glycosyltransferase/glycogen phosphorylase"/>
    <property type="match status" value="1"/>
</dbReference>
<evidence type="ECO:0000259" key="4">
    <source>
        <dbReference type="Pfam" id="PF00534"/>
    </source>
</evidence>
<evidence type="ECO:0000313" key="6">
    <source>
        <dbReference type="EMBL" id="XBO44767.1"/>
    </source>
</evidence>
<feature type="region of interest" description="Disordered" evidence="3">
    <location>
        <begin position="352"/>
        <end position="374"/>
    </location>
</feature>
<organism evidence="6">
    <name type="scientific">Pedococcus sp. KACC 23699</name>
    <dbReference type="NCBI Taxonomy" id="3149228"/>
    <lineage>
        <taxon>Bacteria</taxon>
        <taxon>Bacillati</taxon>
        <taxon>Actinomycetota</taxon>
        <taxon>Actinomycetes</taxon>
        <taxon>Micrococcales</taxon>
        <taxon>Intrasporangiaceae</taxon>
        <taxon>Pedococcus</taxon>
    </lineage>
</organism>
<keyword evidence="2 6" id="KW-0808">Transferase</keyword>
<dbReference type="PANTHER" id="PTHR45871:SF1">
    <property type="entry name" value="PHOSPHATIDYLINOSITOL N-ACETYLGLUCOSAMINYLTRANSFERASE SUBUNIT A"/>
    <property type="match status" value="1"/>
</dbReference>
<dbReference type="EC" id="2.4.-.-" evidence="6"/>
<proteinExistence type="predicted"/>
<dbReference type="AlphaFoldDB" id="A0AAU7JWG6"/>
<dbReference type="RefSeq" id="WP_406832251.1">
    <property type="nucleotide sequence ID" value="NZ_CP157483.1"/>
</dbReference>
<dbReference type="CDD" id="cd03801">
    <property type="entry name" value="GT4_PimA-like"/>
    <property type="match status" value="1"/>
</dbReference>
<dbReference type="EMBL" id="CP157483">
    <property type="protein sequence ID" value="XBO44767.1"/>
    <property type="molecule type" value="Genomic_DNA"/>
</dbReference>
<reference evidence="6" key="1">
    <citation type="submission" date="2024-05" db="EMBL/GenBank/DDBJ databases">
        <authorList>
            <person name="Kim S."/>
            <person name="Heo J."/>
            <person name="Choi H."/>
            <person name="Choi Y."/>
            <person name="Kwon S.-W."/>
            <person name="Kim Y."/>
        </authorList>
    </citation>
    <scope>NUCLEOTIDE SEQUENCE</scope>
    <source>
        <strain evidence="6">KACC 23699</strain>
    </source>
</reference>
<dbReference type="PANTHER" id="PTHR45871">
    <property type="entry name" value="N-ACETYLGLUCOSAMINYL-PHOSPHATIDYLINOSITOL BIOSYNTHETIC PROTEIN"/>
    <property type="match status" value="1"/>
</dbReference>
<evidence type="ECO:0000256" key="3">
    <source>
        <dbReference type="SAM" id="MobiDB-lite"/>
    </source>
</evidence>
<dbReference type="Pfam" id="PF13439">
    <property type="entry name" value="Glyco_transf_4"/>
    <property type="match status" value="1"/>
</dbReference>
<sequence length="374" mass="39570">MRILHATDTYGPTLGGIEVLVRTLAESQAAAGHEVTVLTRTPAPDAAPGTVDVCRDPGAMRALVAGADVVHGHVSAYSPLALRAVEAGAKAGVPSVATVHSVWGSAWPLFRAAAEVRGWTDLPIQWTAVSDVAAGPVRRAIAGREVVVVPNAVDTSFWAPARPPRLTGPVTIVSVMRMSHRKKPLELVAALQRMRARVPADIPVTAVLAGDGPLLDRVRRKIHRLGLAGWVHTPGDLSHAQLRDLYRHAEIYVAPARLESFGLAALEARAAGLAIVAREDTGVTEFVAHGLDGLLAGDHEELADHLAHLCTDEAMRHTMVQRNHLVPPLQDWSHVLERNTAAYLMAGAVDAPCSDDPSSATTLRPSPAGESAAT</sequence>
<dbReference type="InterPro" id="IPR028098">
    <property type="entry name" value="Glyco_trans_4-like_N"/>
</dbReference>
<protein>
    <submittedName>
        <fullName evidence="6">Glycosyltransferase family 4 protein</fullName>
        <ecNumber evidence="6">2.4.-.-</ecNumber>
    </submittedName>
</protein>
<feature type="domain" description="Glycosyl transferase family 1" evidence="4">
    <location>
        <begin position="167"/>
        <end position="322"/>
    </location>
</feature>
<evidence type="ECO:0000256" key="1">
    <source>
        <dbReference type="ARBA" id="ARBA00022676"/>
    </source>
</evidence>
<feature type="domain" description="Glycosyltransferase subfamily 4-like N-terminal" evidence="5">
    <location>
        <begin position="15"/>
        <end position="156"/>
    </location>
</feature>
<gene>
    <name evidence="6" type="ORF">ABEG17_05330</name>
</gene>